<evidence type="ECO:0000256" key="1">
    <source>
        <dbReference type="ARBA" id="ARBA00004127"/>
    </source>
</evidence>
<keyword evidence="3 9" id="KW-0732">Signal</keyword>
<evidence type="ECO:0000256" key="4">
    <source>
        <dbReference type="ARBA" id="ARBA00022989"/>
    </source>
</evidence>
<feature type="transmembrane region" description="Helical" evidence="8">
    <location>
        <begin position="101"/>
        <end position="121"/>
    </location>
</feature>
<dbReference type="InterPro" id="IPR052222">
    <property type="entry name" value="DESIGUAL"/>
</dbReference>
<comment type="caution">
    <text evidence="10">The sequence shown here is derived from an EMBL/GenBank/DDBJ whole genome shotgun (WGS) entry which is preliminary data.</text>
</comment>
<evidence type="ECO:0000256" key="9">
    <source>
        <dbReference type="SAM" id="SignalP"/>
    </source>
</evidence>
<feature type="transmembrane region" description="Helical" evidence="8">
    <location>
        <begin position="141"/>
        <end position="162"/>
    </location>
</feature>
<dbReference type="OrthoDB" id="1038501at2759"/>
<dbReference type="PANTHER" id="PTHR31769">
    <property type="entry name" value="OS07G0462200 PROTEIN-RELATED"/>
    <property type="match status" value="1"/>
</dbReference>
<evidence type="ECO:0000256" key="8">
    <source>
        <dbReference type="SAM" id="Phobius"/>
    </source>
</evidence>
<dbReference type="Pfam" id="PF06749">
    <property type="entry name" value="DUF1218"/>
    <property type="match status" value="1"/>
</dbReference>
<keyword evidence="11" id="KW-1185">Reference proteome</keyword>
<reference evidence="10" key="1">
    <citation type="submission" date="2020-01" db="EMBL/GenBank/DDBJ databases">
        <authorList>
            <person name="Mishra B."/>
        </authorList>
    </citation>
    <scope>NUCLEOTIDE SEQUENCE [LARGE SCALE GENOMIC DNA]</scope>
</reference>
<keyword evidence="2 8" id="KW-0812">Transmembrane</keyword>
<gene>
    <name evidence="10" type="ORF">MERR_LOCUS48045</name>
</gene>
<feature type="transmembrane region" description="Helical" evidence="8">
    <location>
        <begin position="65"/>
        <end position="89"/>
    </location>
</feature>
<feature type="signal peptide" evidence="9">
    <location>
        <begin position="1"/>
        <end position="24"/>
    </location>
</feature>
<feature type="compositionally biased region" description="Polar residues" evidence="7">
    <location>
        <begin position="46"/>
        <end position="55"/>
    </location>
</feature>
<evidence type="ECO:0000313" key="10">
    <source>
        <dbReference type="EMBL" id="CAA7060809.1"/>
    </source>
</evidence>
<keyword evidence="5 8" id="KW-0472">Membrane</keyword>
<dbReference type="GO" id="GO:0012505">
    <property type="term" value="C:endomembrane system"/>
    <property type="evidence" value="ECO:0007669"/>
    <property type="project" value="UniProtKB-SubCell"/>
</dbReference>
<dbReference type="InterPro" id="IPR009606">
    <property type="entry name" value="DEAL/Modifying_wall_lignin1/2"/>
</dbReference>
<organism evidence="10 11">
    <name type="scientific">Microthlaspi erraticum</name>
    <dbReference type="NCBI Taxonomy" id="1685480"/>
    <lineage>
        <taxon>Eukaryota</taxon>
        <taxon>Viridiplantae</taxon>
        <taxon>Streptophyta</taxon>
        <taxon>Embryophyta</taxon>
        <taxon>Tracheophyta</taxon>
        <taxon>Spermatophyta</taxon>
        <taxon>Magnoliopsida</taxon>
        <taxon>eudicotyledons</taxon>
        <taxon>Gunneridae</taxon>
        <taxon>Pentapetalae</taxon>
        <taxon>rosids</taxon>
        <taxon>malvids</taxon>
        <taxon>Brassicales</taxon>
        <taxon>Brassicaceae</taxon>
        <taxon>Coluteocarpeae</taxon>
        <taxon>Microthlaspi</taxon>
    </lineage>
</organism>
<dbReference type="Proteomes" id="UP000467841">
    <property type="component" value="Unassembled WGS sequence"/>
</dbReference>
<evidence type="ECO:0000256" key="6">
    <source>
        <dbReference type="ARBA" id="ARBA00029467"/>
    </source>
</evidence>
<name>A0A6D2L528_9BRAS</name>
<evidence type="ECO:0000313" key="11">
    <source>
        <dbReference type="Proteomes" id="UP000467841"/>
    </source>
</evidence>
<feature type="region of interest" description="Disordered" evidence="7">
    <location>
        <begin position="34"/>
        <end position="55"/>
    </location>
</feature>
<proteinExistence type="inferred from homology"/>
<accession>A0A6D2L528</accession>
<keyword evidence="4 8" id="KW-1133">Transmembrane helix</keyword>
<protein>
    <recommendedName>
        <fullName evidence="12">Transmembrane protein</fullName>
    </recommendedName>
</protein>
<feature type="chain" id="PRO_5025428379" description="Transmembrane protein" evidence="9">
    <location>
        <begin position="25"/>
        <end position="186"/>
    </location>
</feature>
<sequence length="186" mass="20345">MESELGFLISVLIICADISAGVLGIEAEIAQSKQKQNHHQHQQHSRNPVSQCQRNPSSDAFVQGIAALVLLGIVHITANVLGGCIYIRSKQDFKRATANKILAVAFLVLSWILFGVGYSTLMLATLANSKSHRFCKLPNHWLFLVGGIICLVHGLVTSAYYVSATAAKKEDKENMQQGTQENRSRA</sequence>
<feature type="compositionally biased region" description="Basic residues" evidence="7">
    <location>
        <begin position="35"/>
        <end position="44"/>
    </location>
</feature>
<dbReference type="EMBL" id="CACVBM020001840">
    <property type="protein sequence ID" value="CAA7060809.1"/>
    <property type="molecule type" value="Genomic_DNA"/>
</dbReference>
<evidence type="ECO:0000256" key="2">
    <source>
        <dbReference type="ARBA" id="ARBA00022692"/>
    </source>
</evidence>
<dbReference type="AlphaFoldDB" id="A0A6D2L528"/>
<evidence type="ECO:0000256" key="3">
    <source>
        <dbReference type="ARBA" id="ARBA00022729"/>
    </source>
</evidence>
<evidence type="ECO:0000256" key="5">
    <source>
        <dbReference type="ARBA" id="ARBA00023136"/>
    </source>
</evidence>
<evidence type="ECO:0008006" key="12">
    <source>
        <dbReference type="Google" id="ProtNLM"/>
    </source>
</evidence>
<comment type="subcellular location">
    <subcellularLocation>
        <location evidence="1">Endomembrane system</location>
        <topology evidence="1">Multi-pass membrane protein</topology>
    </subcellularLocation>
</comment>
<evidence type="ECO:0000256" key="7">
    <source>
        <dbReference type="SAM" id="MobiDB-lite"/>
    </source>
</evidence>
<comment type="similarity">
    <text evidence="6">Belongs to the DESIGUAL family.</text>
</comment>